<sequence length="213" mass="22408">MFSSLLTFAIASLTLVQAAVVPNIARAVPVGGAVVNIVPTIECTPLSGASGSLVMTSKDGLSVPLKLVDNVLQEDNVADGERQAFVFENCTSTFMAETPSETTYFGHISLASNSTECLTSYPGRDLPQHVQTEACSISDDSGQMLQFWQLTLGTSDTAAQVDFVGQSTKLHTGKFYVTDFSGADGSRVAQSASTFSPLCSKCSIHSQSTASTM</sequence>
<dbReference type="OrthoDB" id="3231478at2759"/>
<dbReference type="EMBL" id="KN824287">
    <property type="protein sequence ID" value="KIM29697.1"/>
    <property type="molecule type" value="Genomic_DNA"/>
</dbReference>
<accession>A0A0C2XL12</accession>
<evidence type="ECO:0000313" key="3">
    <source>
        <dbReference type="Proteomes" id="UP000054097"/>
    </source>
</evidence>
<feature type="chain" id="PRO_5002170895" description="Ricin B lectin domain-containing protein" evidence="1">
    <location>
        <begin position="19"/>
        <end position="213"/>
    </location>
</feature>
<reference evidence="2 3" key="1">
    <citation type="submission" date="2014-04" db="EMBL/GenBank/DDBJ databases">
        <authorList>
            <consortium name="DOE Joint Genome Institute"/>
            <person name="Kuo A."/>
            <person name="Zuccaro A."/>
            <person name="Kohler A."/>
            <person name="Nagy L.G."/>
            <person name="Floudas D."/>
            <person name="Copeland A."/>
            <person name="Barry K.W."/>
            <person name="Cichocki N."/>
            <person name="Veneault-Fourrey C."/>
            <person name="LaButti K."/>
            <person name="Lindquist E.A."/>
            <person name="Lipzen A."/>
            <person name="Lundell T."/>
            <person name="Morin E."/>
            <person name="Murat C."/>
            <person name="Sun H."/>
            <person name="Tunlid A."/>
            <person name="Henrissat B."/>
            <person name="Grigoriev I.V."/>
            <person name="Hibbett D.S."/>
            <person name="Martin F."/>
            <person name="Nordberg H.P."/>
            <person name="Cantor M.N."/>
            <person name="Hua S.X."/>
        </authorList>
    </citation>
    <scope>NUCLEOTIDE SEQUENCE [LARGE SCALE GENOMIC DNA]</scope>
    <source>
        <strain evidence="2 3">MAFF 305830</strain>
    </source>
</reference>
<evidence type="ECO:0008006" key="4">
    <source>
        <dbReference type="Google" id="ProtNLM"/>
    </source>
</evidence>
<protein>
    <recommendedName>
        <fullName evidence="4">Ricin B lectin domain-containing protein</fullName>
    </recommendedName>
</protein>
<organism evidence="2 3">
    <name type="scientific">Serendipita vermifera MAFF 305830</name>
    <dbReference type="NCBI Taxonomy" id="933852"/>
    <lineage>
        <taxon>Eukaryota</taxon>
        <taxon>Fungi</taxon>
        <taxon>Dikarya</taxon>
        <taxon>Basidiomycota</taxon>
        <taxon>Agaricomycotina</taxon>
        <taxon>Agaricomycetes</taxon>
        <taxon>Sebacinales</taxon>
        <taxon>Serendipitaceae</taxon>
        <taxon>Serendipita</taxon>
    </lineage>
</organism>
<keyword evidence="3" id="KW-1185">Reference proteome</keyword>
<name>A0A0C2XL12_SERVB</name>
<dbReference type="AlphaFoldDB" id="A0A0C2XL12"/>
<dbReference type="Proteomes" id="UP000054097">
    <property type="component" value="Unassembled WGS sequence"/>
</dbReference>
<evidence type="ECO:0000256" key="1">
    <source>
        <dbReference type="SAM" id="SignalP"/>
    </source>
</evidence>
<reference evidence="3" key="2">
    <citation type="submission" date="2015-01" db="EMBL/GenBank/DDBJ databases">
        <title>Evolutionary Origins and Diversification of the Mycorrhizal Mutualists.</title>
        <authorList>
            <consortium name="DOE Joint Genome Institute"/>
            <consortium name="Mycorrhizal Genomics Consortium"/>
            <person name="Kohler A."/>
            <person name="Kuo A."/>
            <person name="Nagy L.G."/>
            <person name="Floudas D."/>
            <person name="Copeland A."/>
            <person name="Barry K.W."/>
            <person name="Cichocki N."/>
            <person name="Veneault-Fourrey C."/>
            <person name="LaButti K."/>
            <person name="Lindquist E.A."/>
            <person name="Lipzen A."/>
            <person name="Lundell T."/>
            <person name="Morin E."/>
            <person name="Murat C."/>
            <person name="Riley R."/>
            <person name="Ohm R."/>
            <person name="Sun H."/>
            <person name="Tunlid A."/>
            <person name="Henrissat B."/>
            <person name="Grigoriev I.V."/>
            <person name="Hibbett D.S."/>
            <person name="Martin F."/>
        </authorList>
    </citation>
    <scope>NUCLEOTIDE SEQUENCE [LARGE SCALE GENOMIC DNA]</scope>
    <source>
        <strain evidence="3">MAFF 305830</strain>
    </source>
</reference>
<evidence type="ECO:0000313" key="2">
    <source>
        <dbReference type="EMBL" id="KIM29697.1"/>
    </source>
</evidence>
<feature type="signal peptide" evidence="1">
    <location>
        <begin position="1"/>
        <end position="18"/>
    </location>
</feature>
<gene>
    <name evidence="2" type="ORF">M408DRAFT_328562</name>
</gene>
<proteinExistence type="predicted"/>
<keyword evidence="1" id="KW-0732">Signal</keyword>
<dbReference type="HOGENOM" id="CLU_1295100_0_0_1"/>